<evidence type="ECO:0000256" key="2">
    <source>
        <dbReference type="SAM" id="MobiDB-lite"/>
    </source>
</evidence>
<dbReference type="Proteomes" id="UP001222325">
    <property type="component" value="Unassembled WGS sequence"/>
</dbReference>
<protein>
    <submittedName>
        <fullName evidence="3">Uncharacterized protein</fullName>
    </submittedName>
</protein>
<feature type="region of interest" description="Disordered" evidence="2">
    <location>
        <begin position="507"/>
        <end position="541"/>
    </location>
</feature>
<reference evidence="3" key="1">
    <citation type="submission" date="2023-03" db="EMBL/GenBank/DDBJ databases">
        <title>Massive genome expansion in bonnet fungi (Mycena s.s.) driven by repeated elements and novel gene families across ecological guilds.</title>
        <authorList>
            <consortium name="Lawrence Berkeley National Laboratory"/>
            <person name="Harder C.B."/>
            <person name="Miyauchi S."/>
            <person name="Viragh M."/>
            <person name="Kuo A."/>
            <person name="Thoen E."/>
            <person name="Andreopoulos B."/>
            <person name="Lu D."/>
            <person name="Skrede I."/>
            <person name="Drula E."/>
            <person name="Henrissat B."/>
            <person name="Morin E."/>
            <person name="Kohler A."/>
            <person name="Barry K."/>
            <person name="LaButti K."/>
            <person name="Morin E."/>
            <person name="Salamov A."/>
            <person name="Lipzen A."/>
            <person name="Mereny Z."/>
            <person name="Hegedus B."/>
            <person name="Baldrian P."/>
            <person name="Stursova M."/>
            <person name="Weitz H."/>
            <person name="Taylor A."/>
            <person name="Grigoriev I.V."/>
            <person name="Nagy L.G."/>
            <person name="Martin F."/>
            <person name="Kauserud H."/>
        </authorList>
    </citation>
    <scope>NUCLEOTIDE SEQUENCE</scope>
    <source>
        <strain evidence="3">CBHHK173m</strain>
    </source>
</reference>
<proteinExistence type="predicted"/>
<feature type="compositionally biased region" description="Basic and acidic residues" evidence="2">
    <location>
        <begin position="522"/>
        <end position="541"/>
    </location>
</feature>
<gene>
    <name evidence="3" type="ORF">B0H15DRAFT_657133</name>
</gene>
<feature type="region of interest" description="Disordered" evidence="2">
    <location>
        <begin position="233"/>
        <end position="357"/>
    </location>
</feature>
<feature type="compositionally biased region" description="Pro residues" evidence="2">
    <location>
        <begin position="431"/>
        <end position="440"/>
    </location>
</feature>
<dbReference type="AlphaFoldDB" id="A0AAD6XJE1"/>
<name>A0AAD6XJE1_9AGAR</name>
<feature type="region of interest" description="Disordered" evidence="2">
    <location>
        <begin position="389"/>
        <end position="451"/>
    </location>
</feature>
<feature type="compositionally biased region" description="Basic and acidic residues" evidence="2">
    <location>
        <begin position="1"/>
        <end position="18"/>
    </location>
</feature>
<dbReference type="EMBL" id="JARJCN010000098">
    <property type="protein sequence ID" value="KAJ7075320.1"/>
    <property type="molecule type" value="Genomic_DNA"/>
</dbReference>
<feature type="region of interest" description="Disordered" evidence="2">
    <location>
        <begin position="1"/>
        <end position="21"/>
    </location>
</feature>
<feature type="compositionally biased region" description="Basic and acidic residues" evidence="2">
    <location>
        <begin position="157"/>
        <end position="170"/>
    </location>
</feature>
<keyword evidence="4" id="KW-1185">Reference proteome</keyword>
<sequence>MPLRARESERHRAGKDAGARLAEQDAEMNRLRLCISTTRARLVAALDALQALKAELASVVRENDRLHSALAQSRRLARDAERARDDLRDSVVALSERAEASTGDWAWAAPRMHISRLLEPLACMPSERAEADDTLWAYAASMLRAVRGALAAERRAHAETREREARREADAAAAGCTCGNRSSSAHPDMGMDTEPDGDPRARLLRKTTLNALLEREVEALAVRLEEARLATKTRVGERPAEDVGPSRSGSASGARSGRPRSPSGSRAHPKRQRSRQSRNRAPSPRGVLPSLPEAADPDPDRTIRPAPRPPSSRSSEPGPSRRAADAGPSRRGPDAGSSGPAAEPETGSAAAGAVPESAHAALDREIAALGAQIDAFHVEREVLVALVEAQHGPSASPSHSPIPDPDLHPATEGNAPDPQPPPPQRTTHPPSLLPPSPPAHPLDDFDGEQSMELATPLVAALVLPPPPRPQQVFAFGAPAAVHAFAFAPPQAAPGELALPLGEEEFAPQAVSTPAEISPLDLSAERPLTRETGPEPPGERAEQAVRELMGIAVARRRGGQ</sequence>
<feature type="compositionally biased region" description="Basic residues" evidence="2">
    <location>
        <begin position="267"/>
        <end position="278"/>
    </location>
</feature>
<evidence type="ECO:0000313" key="4">
    <source>
        <dbReference type="Proteomes" id="UP001222325"/>
    </source>
</evidence>
<keyword evidence="1" id="KW-0175">Coiled coil</keyword>
<accession>A0AAD6XJE1</accession>
<evidence type="ECO:0000313" key="3">
    <source>
        <dbReference type="EMBL" id="KAJ7075320.1"/>
    </source>
</evidence>
<feature type="region of interest" description="Disordered" evidence="2">
    <location>
        <begin position="157"/>
        <end position="200"/>
    </location>
</feature>
<feature type="compositionally biased region" description="Low complexity" evidence="2">
    <location>
        <begin position="311"/>
        <end position="321"/>
    </location>
</feature>
<feature type="compositionally biased region" description="Low complexity" evidence="2">
    <location>
        <begin position="245"/>
        <end position="266"/>
    </location>
</feature>
<feature type="coiled-coil region" evidence="1">
    <location>
        <begin position="42"/>
        <end position="97"/>
    </location>
</feature>
<comment type="caution">
    <text evidence="3">The sequence shown here is derived from an EMBL/GenBank/DDBJ whole genome shotgun (WGS) entry which is preliminary data.</text>
</comment>
<evidence type="ECO:0000256" key="1">
    <source>
        <dbReference type="SAM" id="Coils"/>
    </source>
</evidence>
<organism evidence="3 4">
    <name type="scientific">Mycena belliarum</name>
    <dbReference type="NCBI Taxonomy" id="1033014"/>
    <lineage>
        <taxon>Eukaryota</taxon>
        <taxon>Fungi</taxon>
        <taxon>Dikarya</taxon>
        <taxon>Basidiomycota</taxon>
        <taxon>Agaricomycotina</taxon>
        <taxon>Agaricomycetes</taxon>
        <taxon>Agaricomycetidae</taxon>
        <taxon>Agaricales</taxon>
        <taxon>Marasmiineae</taxon>
        <taxon>Mycenaceae</taxon>
        <taxon>Mycena</taxon>
    </lineage>
</organism>